<accession>A0A3Z4UWP5</accession>
<evidence type="ECO:0000313" key="1">
    <source>
        <dbReference type="EMBL" id="ECI7262949.1"/>
    </source>
</evidence>
<organism evidence="1">
    <name type="scientific">Salmonella enterica I</name>
    <dbReference type="NCBI Taxonomy" id="59201"/>
    <lineage>
        <taxon>Bacteria</taxon>
        <taxon>Pseudomonadati</taxon>
        <taxon>Pseudomonadota</taxon>
        <taxon>Gammaproteobacteria</taxon>
        <taxon>Enterobacterales</taxon>
        <taxon>Enterobacteriaceae</taxon>
        <taxon>Salmonella</taxon>
    </lineage>
</organism>
<comment type="caution">
    <text evidence="1">The sequence shown here is derived from an EMBL/GenBank/DDBJ whole genome shotgun (WGS) entry which is preliminary data.</text>
</comment>
<dbReference type="EMBL" id="AAIWBE010000004">
    <property type="protein sequence ID" value="ECI7262949.1"/>
    <property type="molecule type" value="Genomic_DNA"/>
</dbReference>
<proteinExistence type="predicted"/>
<name>A0A3Z4UWP5_SALET</name>
<dbReference type="AlphaFoldDB" id="A0A3Z4UWP5"/>
<reference evidence="1" key="1">
    <citation type="submission" date="2019-02" db="EMBL/GenBank/DDBJ databases">
        <authorList>
            <person name="Ashton P.M."/>
            <person name="Dallman T."/>
            <person name="Nair S."/>
            <person name="De Pinna E."/>
            <person name="Peters T."/>
            <person name="Grant K."/>
        </authorList>
    </citation>
    <scope>NUCLEOTIDE SEQUENCE</scope>
    <source>
        <strain evidence="1">677129</strain>
    </source>
</reference>
<gene>
    <name evidence="1" type="ORF">EWD86_03100</name>
</gene>
<sequence>MEMKSNNNLTGYVAINNDLGFFLDAEKFAPLLSINDEASVLLRLSLLIENFLEVFINNVRKPGTEQFVKPSRYFTPKLEICVALGLPLSIANSLVKLNSIRNKFAHKIDYSMTSEDYLEIERSVNIIDINEVNPLNAFNMESLQYMFSAGVDSLMFIKNAEFSMPEKVRRLHRLVGAIYILSNKCAFFTLNELKRQDRLSMNKVQE</sequence>
<protein>
    <submittedName>
        <fullName evidence="1">Uncharacterized protein</fullName>
    </submittedName>
</protein>